<sequence>MHELSIAQNIIDIVKAEMINYDAKILRAVHLRIGAMSSIMPDSLSFCFEAIISGTELEGATLIIETIPLKGCCKGCNGNFEIVDYMFRCPLCNSHDITIVAGRELAVAAIEVD</sequence>
<feature type="binding site" evidence="5">
    <location>
        <position position="76"/>
    </location>
    <ligand>
        <name>Zn(2+)</name>
        <dbReference type="ChEBI" id="CHEBI:29105"/>
    </ligand>
</feature>
<evidence type="ECO:0000256" key="3">
    <source>
        <dbReference type="ARBA" id="ARBA00022723"/>
    </source>
</evidence>
<dbReference type="InterPro" id="IPR020538">
    <property type="entry name" value="Hydgase_Ni_incorp_HypA/HybF_CS"/>
</dbReference>
<dbReference type="PANTHER" id="PTHR34535">
    <property type="entry name" value="HYDROGENASE MATURATION FACTOR HYPA"/>
    <property type="match status" value="1"/>
</dbReference>
<keyword evidence="2 5" id="KW-0533">Nickel</keyword>
<accession>A0A445MU40</accession>
<evidence type="ECO:0000256" key="4">
    <source>
        <dbReference type="ARBA" id="ARBA00022833"/>
    </source>
</evidence>
<dbReference type="PROSITE" id="PS01249">
    <property type="entry name" value="HYPA"/>
    <property type="match status" value="1"/>
</dbReference>
<evidence type="ECO:0000256" key="2">
    <source>
        <dbReference type="ARBA" id="ARBA00022596"/>
    </source>
</evidence>
<dbReference type="GO" id="GO:0051604">
    <property type="term" value="P:protein maturation"/>
    <property type="evidence" value="ECO:0007669"/>
    <property type="project" value="InterPro"/>
</dbReference>
<evidence type="ECO:0000256" key="1">
    <source>
        <dbReference type="ARBA" id="ARBA00010748"/>
    </source>
</evidence>
<dbReference type="PIRSF" id="PIRSF004761">
    <property type="entry name" value="Hydrgn_mat_HypA"/>
    <property type="match status" value="1"/>
</dbReference>
<gene>
    <name evidence="5 6" type="primary">hypA</name>
    <name evidence="6" type="ORF">PITCH_A1640044</name>
</gene>
<feature type="binding site" evidence="5">
    <location>
        <position position="89"/>
    </location>
    <ligand>
        <name>Zn(2+)</name>
        <dbReference type="ChEBI" id="CHEBI:29105"/>
    </ligand>
</feature>
<organism evidence="6">
    <name type="scientific">uncultured Desulfobacterium sp</name>
    <dbReference type="NCBI Taxonomy" id="201089"/>
    <lineage>
        <taxon>Bacteria</taxon>
        <taxon>Pseudomonadati</taxon>
        <taxon>Thermodesulfobacteriota</taxon>
        <taxon>Desulfobacteria</taxon>
        <taxon>Desulfobacterales</taxon>
        <taxon>Desulfobacteriaceae</taxon>
        <taxon>Desulfobacterium</taxon>
        <taxon>environmental samples</taxon>
    </lineage>
</organism>
<keyword evidence="3 5" id="KW-0479">Metal-binding</keyword>
<feature type="binding site" evidence="5">
    <location>
        <position position="73"/>
    </location>
    <ligand>
        <name>Zn(2+)</name>
        <dbReference type="ChEBI" id="CHEBI:29105"/>
    </ligand>
</feature>
<protein>
    <recommendedName>
        <fullName evidence="5">Hydrogenase maturation factor HypA</fullName>
    </recommendedName>
</protein>
<dbReference type="Pfam" id="PF01155">
    <property type="entry name" value="HypA"/>
    <property type="match status" value="1"/>
</dbReference>
<dbReference type="Gene3D" id="3.30.2320.80">
    <property type="match status" value="1"/>
</dbReference>
<comment type="similarity">
    <text evidence="1 5">Belongs to the HypA/HybF family.</text>
</comment>
<proteinExistence type="inferred from homology"/>
<dbReference type="HAMAP" id="MF_00213">
    <property type="entry name" value="HypA_HybF"/>
    <property type="match status" value="1"/>
</dbReference>
<reference evidence="6" key="1">
    <citation type="submission" date="2018-01" db="EMBL/GenBank/DDBJ databases">
        <authorList>
            <person name="Regsiter A."/>
            <person name="William W."/>
        </authorList>
    </citation>
    <scope>NUCLEOTIDE SEQUENCE</scope>
    <source>
        <strain evidence="6">TRIP AH-1</strain>
    </source>
</reference>
<evidence type="ECO:0000313" key="6">
    <source>
        <dbReference type="EMBL" id="SPD73034.1"/>
    </source>
</evidence>
<comment type="function">
    <text evidence="5">Involved in the maturation of [NiFe] hydrogenases. Required for nickel insertion into the metal center of the hydrogenase.</text>
</comment>
<dbReference type="NCBIfam" id="TIGR00100">
    <property type="entry name" value="hypA"/>
    <property type="match status" value="1"/>
</dbReference>
<dbReference type="PANTHER" id="PTHR34535:SF3">
    <property type="entry name" value="HYDROGENASE MATURATION FACTOR HYPA"/>
    <property type="match status" value="1"/>
</dbReference>
<feature type="binding site" evidence="5">
    <location>
        <position position="2"/>
    </location>
    <ligand>
        <name>Ni(2+)</name>
        <dbReference type="ChEBI" id="CHEBI:49786"/>
    </ligand>
</feature>
<feature type="binding site" evidence="5">
    <location>
        <position position="92"/>
    </location>
    <ligand>
        <name>Zn(2+)</name>
        <dbReference type="ChEBI" id="CHEBI:29105"/>
    </ligand>
</feature>
<dbReference type="GO" id="GO:0008270">
    <property type="term" value="F:zinc ion binding"/>
    <property type="evidence" value="ECO:0007669"/>
    <property type="project" value="UniProtKB-UniRule"/>
</dbReference>
<dbReference type="EMBL" id="OJIN01000073">
    <property type="protein sequence ID" value="SPD73034.1"/>
    <property type="molecule type" value="Genomic_DNA"/>
</dbReference>
<dbReference type="InterPro" id="IPR000688">
    <property type="entry name" value="HypA/HybF"/>
</dbReference>
<dbReference type="GO" id="GO:0016151">
    <property type="term" value="F:nickel cation binding"/>
    <property type="evidence" value="ECO:0007669"/>
    <property type="project" value="UniProtKB-UniRule"/>
</dbReference>
<keyword evidence="4 5" id="KW-0862">Zinc</keyword>
<name>A0A445MU40_9BACT</name>
<evidence type="ECO:0000256" key="5">
    <source>
        <dbReference type="HAMAP-Rule" id="MF_00213"/>
    </source>
</evidence>
<dbReference type="AlphaFoldDB" id="A0A445MU40"/>